<dbReference type="CDD" id="cd01833">
    <property type="entry name" value="XynB_like"/>
    <property type="match status" value="2"/>
</dbReference>
<dbReference type="eggNOG" id="COG2755">
    <property type="taxonomic scope" value="Bacteria"/>
</dbReference>
<dbReference type="GO" id="GO:0004553">
    <property type="term" value="F:hydrolase activity, hydrolyzing O-glycosyl compounds"/>
    <property type="evidence" value="ECO:0007669"/>
    <property type="project" value="InterPro"/>
</dbReference>
<dbReference type="OrthoDB" id="468550at2"/>
<dbReference type="Pfam" id="PF00404">
    <property type="entry name" value="Dockerin_1"/>
    <property type="match status" value="1"/>
</dbReference>
<feature type="region of interest" description="Disordered" evidence="1">
    <location>
        <begin position="470"/>
        <end position="490"/>
    </location>
</feature>
<dbReference type="Pfam" id="PF13472">
    <property type="entry name" value="Lipase_GDSL_2"/>
    <property type="match status" value="2"/>
</dbReference>
<dbReference type="PANTHER" id="PTHR30383:SF5">
    <property type="entry name" value="SGNH HYDROLASE-TYPE ESTERASE DOMAIN-CONTAINING PROTEIN"/>
    <property type="match status" value="1"/>
</dbReference>
<dbReference type="PANTHER" id="PTHR30383">
    <property type="entry name" value="THIOESTERASE 1/PROTEASE 1/LYSOPHOSPHOLIPASE L1"/>
    <property type="match status" value="1"/>
</dbReference>
<proteinExistence type="predicted"/>
<dbReference type="AlphaFoldDB" id="A0A0L6JQ38"/>
<dbReference type="GO" id="GO:0004622">
    <property type="term" value="F:phosphatidylcholine lysophospholipase activity"/>
    <property type="evidence" value="ECO:0007669"/>
    <property type="project" value="TreeGrafter"/>
</dbReference>
<evidence type="ECO:0000313" key="5">
    <source>
        <dbReference type="Proteomes" id="UP000036923"/>
    </source>
</evidence>
<dbReference type="EMBL" id="LGTC01000001">
    <property type="protein sequence ID" value="KNY27800.1"/>
    <property type="molecule type" value="Genomic_DNA"/>
</dbReference>
<dbReference type="PATRIC" id="fig|398512.5.peg.3221"/>
<feature type="compositionally biased region" description="Low complexity" evidence="1">
    <location>
        <begin position="471"/>
        <end position="489"/>
    </location>
</feature>
<feature type="compositionally biased region" description="Polar residues" evidence="1">
    <location>
        <begin position="237"/>
        <end position="246"/>
    </location>
</feature>
<dbReference type="SUPFAM" id="SSF63446">
    <property type="entry name" value="Type I dockerin domain"/>
    <property type="match status" value="1"/>
</dbReference>
<feature type="region of interest" description="Disordered" evidence="1">
    <location>
        <begin position="237"/>
        <end position="265"/>
    </location>
</feature>
<dbReference type="CDD" id="cd14254">
    <property type="entry name" value="Dockerin_II"/>
    <property type="match status" value="1"/>
</dbReference>
<reference evidence="5" key="1">
    <citation type="submission" date="2015-07" db="EMBL/GenBank/DDBJ databases">
        <title>Near-Complete Genome Sequence of the Cellulolytic Bacterium Bacteroides (Pseudobacteroides) cellulosolvens ATCC 35603.</title>
        <authorList>
            <person name="Dassa B."/>
            <person name="Utturkar S.M."/>
            <person name="Klingeman D.M."/>
            <person name="Hurt R.A."/>
            <person name="Keller M."/>
            <person name="Xu J."/>
            <person name="Reddy Y.H.K."/>
            <person name="Borovok I."/>
            <person name="Grinberg I.R."/>
            <person name="Lamed R."/>
            <person name="Zhivin O."/>
            <person name="Bayer E.A."/>
            <person name="Brown S.D."/>
        </authorList>
    </citation>
    <scope>NUCLEOTIDE SEQUENCE [LARGE SCALE GENOMIC DNA]</scope>
    <source>
        <strain evidence="5">DSM 2933</strain>
    </source>
</reference>
<dbReference type="InterPro" id="IPR051532">
    <property type="entry name" value="Ester_Hydrolysis_Enzymes"/>
</dbReference>
<evidence type="ECO:0000256" key="1">
    <source>
        <dbReference type="SAM" id="MobiDB-lite"/>
    </source>
</evidence>
<comment type="caution">
    <text evidence="4">The sequence shown here is derived from an EMBL/GenBank/DDBJ whole genome shotgun (WGS) entry which is preliminary data.</text>
</comment>
<gene>
    <name evidence="4" type="ORF">Bccel_3071</name>
</gene>
<keyword evidence="2" id="KW-0812">Transmembrane</keyword>
<evidence type="ECO:0000313" key="4">
    <source>
        <dbReference type="EMBL" id="KNY27800.1"/>
    </source>
</evidence>
<name>A0A0L6JQ38_9FIRM</name>
<dbReference type="InterPro" id="IPR013830">
    <property type="entry name" value="SGNH_hydro"/>
</dbReference>
<keyword evidence="5" id="KW-1185">Reference proteome</keyword>
<accession>A0A0L6JQ38</accession>
<dbReference type="InterPro" id="IPR002105">
    <property type="entry name" value="Dockerin_1_rpt"/>
</dbReference>
<dbReference type="STRING" id="398512.Bccel_3071"/>
<dbReference type="GO" id="GO:0000272">
    <property type="term" value="P:polysaccharide catabolic process"/>
    <property type="evidence" value="ECO:0007669"/>
    <property type="project" value="InterPro"/>
</dbReference>
<dbReference type="PROSITE" id="PS00018">
    <property type="entry name" value="EF_HAND_1"/>
    <property type="match status" value="1"/>
</dbReference>
<feature type="transmembrane region" description="Helical" evidence="2">
    <location>
        <begin position="12"/>
        <end position="33"/>
    </location>
</feature>
<dbReference type="InterPro" id="IPR036439">
    <property type="entry name" value="Dockerin_dom_sf"/>
</dbReference>
<feature type="compositionally biased region" description="Low complexity" evidence="1">
    <location>
        <begin position="247"/>
        <end position="265"/>
    </location>
</feature>
<keyword evidence="2" id="KW-0472">Membrane</keyword>
<evidence type="ECO:0000256" key="2">
    <source>
        <dbReference type="SAM" id="Phobius"/>
    </source>
</evidence>
<dbReference type="InterPro" id="IPR036514">
    <property type="entry name" value="SGNH_hydro_sf"/>
</dbReference>
<organism evidence="4 5">
    <name type="scientific">Pseudobacteroides cellulosolvens ATCC 35603 = DSM 2933</name>
    <dbReference type="NCBI Taxonomy" id="398512"/>
    <lineage>
        <taxon>Bacteria</taxon>
        <taxon>Bacillati</taxon>
        <taxon>Bacillota</taxon>
        <taxon>Clostridia</taxon>
        <taxon>Eubacteriales</taxon>
        <taxon>Oscillospiraceae</taxon>
        <taxon>Pseudobacteroides</taxon>
    </lineage>
</organism>
<feature type="domain" description="SGNH hydrolase-type esterase" evidence="3">
    <location>
        <begin position="45"/>
        <end position="219"/>
    </location>
</feature>
<dbReference type="InterPro" id="IPR018247">
    <property type="entry name" value="EF_Hand_1_Ca_BS"/>
</dbReference>
<dbReference type="Gene3D" id="1.10.1330.10">
    <property type="entry name" value="Dockerin domain"/>
    <property type="match status" value="1"/>
</dbReference>
<dbReference type="Proteomes" id="UP000036923">
    <property type="component" value="Unassembled WGS sequence"/>
</dbReference>
<evidence type="ECO:0000259" key="3">
    <source>
        <dbReference type="Pfam" id="PF13472"/>
    </source>
</evidence>
<feature type="domain" description="SGNH hydrolase-type esterase" evidence="3">
    <location>
        <begin position="277"/>
        <end position="450"/>
    </location>
</feature>
<dbReference type="SUPFAM" id="SSF52266">
    <property type="entry name" value="SGNH hydrolase"/>
    <property type="match status" value="2"/>
</dbReference>
<dbReference type="RefSeq" id="WP_036941945.1">
    <property type="nucleotide sequence ID" value="NZ_JQKC01000017.1"/>
</dbReference>
<dbReference type="Gene3D" id="3.40.50.1110">
    <property type="entry name" value="SGNH hydrolase"/>
    <property type="match status" value="2"/>
</dbReference>
<keyword evidence="2" id="KW-1133">Transmembrane helix</keyword>
<protein>
    <recommendedName>
        <fullName evidence="3">SGNH hydrolase-type esterase domain-containing protein</fullName>
    </recommendedName>
</protein>
<sequence precursor="true">MFRIRHKFQKVIFSMLLISAIIVGGISTCPILSSNAAATPIKIMCIGDSCTEGMGDPNMGSYRTELYNLYKKAGINFDFVGSNQKGPSTLPDRDNEGHSGWTIPQVASNVNNWLNAQNPDVILLWIGGNDMILNGNLNTTGLSNLIDQILNQKPNVTIFVSDYYPVPDQIKQYNAVIPGVVQQKANAGKKVYFNKMSSMNFVRSTDLSSDGLHLSVAGYVKAANIWYNTTIDTLKSMSGSNSPTVKPSNTPTPTAVPSSSTSPVVSPITRPIKIMPVGDSCTEGMGDPNMGSYRTELYNLYKKAGINFDFVGSNQRGPSTLPDRDNEGHSGWTIPQVANNINNWLNAQNPDVVLLWIGGNDLLQGGKTNPTGLSNLIDQIIQQKPNIKIFVSDYYPVPDSVTKYNSEIPGVIQQKVNEGKSVYFNKMSSMNFVRSTDLSSDGLHLNVNGYIKAANIWYNSTIDILKSMSGSNSPTNTPTNTPTPSIINPVPQDVNGDRVVNMADVILIASRFNAIREQSKYDVKCDLNSDGVINMSDVIMIASKFNYTY</sequence>